<sequence length="125" mass="13812">MRGTEGGPTKVTNFDNIESEIIEILGPRIEGLSSEFGGDANNSADPTKVSGSGNDLLLVENVQFDFIESDFNNDQARQDTINKEDVLKNLDVGDWSEYTPEMLRTKKSTALQVPKSNSMLFLLKI</sequence>
<comment type="caution">
    <text evidence="1">The sequence shown here is derived from an EMBL/GenBank/DDBJ whole genome shotgun (WGS) entry which is preliminary data.</text>
</comment>
<dbReference type="Proteomes" id="UP001566132">
    <property type="component" value="Unassembled WGS sequence"/>
</dbReference>
<keyword evidence="2" id="KW-1185">Reference proteome</keyword>
<dbReference type="AlphaFoldDB" id="A0ABD1E1U1"/>
<evidence type="ECO:0000313" key="1">
    <source>
        <dbReference type="EMBL" id="KAL1488646.1"/>
    </source>
</evidence>
<gene>
    <name evidence="1" type="ORF">ABEB36_014446</name>
</gene>
<name>A0ABD1E1U1_HYPHA</name>
<accession>A0ABD1E1U1</accession>
<dbReference type="EMBL" id="JBDJPC010000013">
    <property type="protein sequence ID" value="KAL1488646.1"/>
    <property type="molecule type" value="Genomic_DNA"/>
</dbReference>
<proteinExistence type="predicted"/>
<reference evidence="1 2" key="1">
    <citation type="submission" date="2024-05" db="EMBL/GenBank/DDBJ databases">
        <title>Genetic variation in Jamaican populations of the coffee berry borer (Hypothenemus hampei).</title>
        <authorList>
            <person name="Errbii M."/>
            <person name="Myrie A."/>
        </authorList>
    </citation>
    <scope>NUCLEOTIDE SEQUENCE [LARGE SCALE GENOMIC DNA]</scope>
    <source>
        <strain evidence="1">JA-Hopewell-2020-01-JO</strain>
        <tissue evidence="1">Whole body</tissue>
    </source>
</reference>
<protein>
    <submittedName>
        <fullName evidence="1">Uncharacterized protein</fullName>
    </submittedName>
</protein>
<organism evidence="1 2">
    <name type="scientific">Hypothenemus hampei</name>
    <name type="common">Coffee berry borer</name>
    <dbReference type="NCBI Taxonomy" id="57062"/>
    <lineage>
        <taxon>Eukaryota</taxon>
        <taxon>Metazoa</taxon>
        <taxon>Ecdysozoa</taxon>
        <taxon>Arthropoda</taxon>
        <taxon>Hexapoda</taxon>
        <taxon>Insecta</taxon>
        <taxon>Pterygota</taxon>
        <taxon>Neoptera</taxon>
        <taxon>Endopterygota</taxon>
        <taxon>Coleoptera</taxon>
        <taxon>Polyphaga</taxon>
        <taxon>Cucujiformia</taxon>
        <taxon>Curculionidae</taxon>
        <taxon>Scolytinae</taxon>
        <taxon>Hypothenemus</taxon>
    </lineage>
</organism>
<evidence type="ECO:0000313" key="2">
    <source>
        <dbReference type="Proteomes" id="UP001566132"/>
    </source>
</evidence>